<feature type="compositionally biased region" description="Basic and acidic residues" evidence="1">
    <location>
        <begin position="1"/>
        <end position="12"/>
    </location>
</feature>
<dbReference type="GO" id="GO:0051726">
    <property type="term" value="P:regulation of cell cycle"/>
    <property type="evidence" value="ECO:0007669"/>
    <property type="project" value="TreeGrafter"/>
</dbReference>
<feature type="region of interest" description="Disordered" evidence="1">
    <location>
        <begin position="323"/>
        <end position="342"/>
    </location>
</feature>
<dbReference type="CDD" id="cd00167">
    <property type="entry name" value="SANT"/>
    <property type="match status" value="1"/>
</dbReference>
<evidence type="ECO:0000256" key="1">
    <source>
        <dbReference type="SAM" id="MobiDB-lite"/>
    </source>
</evidence>
<dbReference type="InterPro" id="IPR010561">
    <property type="entry name" value="LIN-9/ALY1"/>
</dbReference>
<dbReference type="Pfam" id="PF00249">
    <property type="entry name" value="Myb_DNA-binding"/>
    <property type="match status" value="1"/>
</dbReference>
<evidence type="ECO:0000313" key="3">
    <source>
        <dbReference type="EMBL" id="KAJ0985773.1"/>
    </source>
</evidence>
<dbReference type="OrthoDB" id="686674at2759"/>
<feature type="domain" description="Myb-like" evidence="2">
    <location>
        <begin position="38"/>
        <end position="77"/>
    </location>
</feature>
<dbReference type="AlphaFoldDB" id="A0A9D5HR37"/>
<dbReference type="GO" id="GO:0003677">
    <property type="term" value="F:DNA binding"/>
    <property type="evidence" value="ECO:0007669"/>
    <property type="project" value="TreeGrafter"/>
</dbReference>
<evidence type="ECO:0000313" key="4">
    <source>
        <dbReference type="Proteomes" id="UP001085076"/>
    </source>
</evidence>
<reference evidence="3" key="2">
    <citation type="journal article" date="2022" name="Hortic Res">
        <title>The genome of Dioscorea zingiberensis sheds light on the biosynthesis, origin and evolution of the medicinally important diosgenin saponins.</title>
        <authorList>
            <person name="Li Y."/>
            <person name="Tan C."/>
            <person name="Li Z."/>
            <person name="Guo J."/>
            <person name="Li S."/>
            <person name="Chen X."/>
            <person name="Wang C."/>
            <person name="Dai X."/>
            <person name="Yang H."/>
            <person name="Song W."/>
            <person name="Hou L."/>
            <person name="Xu J."/>
            <person name="Tong Z."/>
            <person name="Xu A."/>
            <person name="Yuan X."/>
            <person name="Wang W."/>
            <person name="Yang Q."/>
            <person name="Chen L."/>
            <person name="Sun Z."/>
            <person name="Wang K."/>
            <person name="Pan B."/>
            <person name="Chen J."/>
            <person name="Bao Y."/>
            <person name="Liu F."/>
            <person name="Qi X."/>
            <person name="Gang D.R."/>
            <person name="Wen J."/>
            <person name="Li J."/>
        </authorList>
    </citation>
    <scope>NUCLEOTIDE SEQUENCE</scope>
    <source>
        <strain evidence="3">Dzin_1.0</strain>
    </source>
</reference>
<proteinExistence type="predicted"/>
<evidence type="ECO:0000259" key="2">
    <source>
        <dbReference type="PROSITE" id="PS50090"/>
    </source>
</evidence>
<feature type="region of interest" description="Disordered" evidence="1">
    <location>
        <begin position="1"/>
        <end position="35"/>
    </location>
</feature>
<protein>
    <recommendedName>
        <fullName evidence="2">Myb-like domain-containing protein</fullName>
    </recommendedName>
</protein>
<feature type="compositionally biased region" description="Polar residues" evidence="1">
    <location>
        <begin position="141"/>
        <end position="153"/>
    </location>
</feature>
<dbReference type="GO" id="GO:0006357">
    <property type="term" value="P:regulation of transcription by RNA polymerase II"/>
    <property type="evidence" value="ECO:0007669"/>
    <property type="project" value="TreeGrafter"/>
</dbReference>
<dbReference type="InterPro" id="IPR001005">
    <property type="entry name" value="SANT/Myb"/>
</dbReference>
<dbReference type="Pfam" id="PF12776">
    <property type="entry name" value="Myb_DNA-bind_3"/>
    <property type="match status" value="1"/>
</dbReference>
<feature type="compositionally biased region" description="Polar residues" evidence="1">
    <location>
        <begin position="331"/>
        <end position="341"/>
    </location>
</feature>
<reference evidence="3" key="1">
    <citation type="submission" date="2021-03" db="EMBL/GenBank/DDBJ databases">
        <authorList>
            <person name="Li Z."/>
            <person name="Yang C."/>
        </authorList>
    </citation>
    <scope>NUCLEOTIDE SEQUENCE</scope>
    <source>
        <strain evidence="3">Dzin_1.0</strain>
        <tissue evidence="3">Leaf</tissue>
    </source>
</reference>
<dbReference type="GO" id="GO:0005654">
    <property type="term" value="C:nucleoplasm"/>
    <property type="evidence" value="ECO:0007669"/>
    <property type="project" value="TreeGrafter"/>
</dbReference>
<dbReference type="GO" id="GO:0017053">
    <property type="term" value="C:transcription repressor complex"/>
    <property type="evidence" value="ECO:0007669"/>
    <property type="project" value="InterPro"/>
</dbReference>
<sequence length="483" mass="54437">MVGEQSRPDIGRRPPGWRRGNRMSQPKKKISDMVGPQWSKEELERFYEAYRKYGKDWKKVAGAVRNNRSSDMVETLYTMNKAYLSLPEGTTTLAGLIAMMTDHYNILEASNSDRESNDVSRTPPKPQQQSREKFKLVSKGSDGNSPDLLQNQPGSSSYGCLSLKKRFGVQNHIMEVGNQSCSKKNIRWRPIESRFFLQFMATQVENGLKCDKTFRPQAIHAAIRALKDNFGKDCTDANIHNHLRTLKRKWATITRLRGMSGVGWDEENKKIIMAEDEYKIYVKNHPNEELFINKPIEDYKLLELVCGNDHALGRFARDAITSLPPEDGDTNDSSGNFNVGSTPDEEFKVEYLGNDYGFDTPPPTSPSTIPTSSFQTHSSQDTRNKKKGKKRVHGADFEIMQNVASNLDRVAIAIEDHNPVNIATKLSKACMKLTELGYSARDVAKVYAYYGADEAKTSTFLGAPDIIRQYMAEDIVGPPGQNL</sequence>
<name>A0A9D5HR37_9LILI</name>
<feature type="compositionally biased region" description="Basic residues" evidence="1">
    <location>
        <begin position="15"/>
        <end position="28"/>
    </location>
</feature>
<feature type="region of interest" description="Disordered" evidence="1">
    <location>
        <begin position="353"/>
        <end position="392"/>
    </location>
</feature>
<dbReference type="PROSITE" id="PS50090">
    <property type="entry name" value="MYB_LIKE"/>
    <property type="match status" value="1"/>
</dbReference>
<dbReference type="EMBL" id="JAGGNH010000001">
    <property type="protein sequence ID" value="KAJ0985773.1"/>
    <property type="molecule type" value="Genomic_DNA"/>
</dbReference>
<organism evidence="3 4">
    <name type="scientific">Dioscorea zingiberensis</name>
    <dbReference type="NCBI Taxonomy" id="325984"/>
    <lineage>
        <taxon>Eukaryota</taxon>
        <taxon>Viridiplantae</taxon>
        <taxon>Streptophyta</taxon>
        <taxon>Embryophyta</taxon>
        <taxon>Tracheophyta</taxon>
        <taxon>Spermatophyta</taxon>
        <taxon>Magnoliopsida</taxon>
        <taxon>Liliopsida</taxon>
        <taxon>Dioscoreales</taxon>
        <taxon>Dioscoreaceae</taxon>
        <taxon>Dioscorea</taxon>
    </lineage>
</organism>
<dbReference type="SUPFAM" id="SSF46689">
    <property type="entry name" value="Homeodomain-like"/>
    <property type="match status" value="1"/>
</dbReference>
<dbReference type="PANTHER" id="PTHR21689:SF2">
    <property type="entry name" value="PROTEIN LIN-9 HOMOLOG"/>
    <property type="match status" value="1"/>
</dbReference>
<dbReference type="SMART" id="SM00717">
    <property type="entry name" value="SANT"/>
    <property type="match status" value="1"/>
</dbReference>
<dbReference type="PANTHER" id="PTHR21689">
    <property type="entry name" value="LIN-9"/>
    <property type="match status" value="1"/>
</dbReference>
<dbReference type="Gene3D" id="1.20.58.1880">
    <property type="match status" value="1"/>
</dbReference>
<dbReference type="InterPro" id="IPR024752">
    <property type="entry name" value="Myb/SANT-like_dom"/>
</dbReference>
<dbReference type="InterPro" id="IPR009057">
    <property type="entry name" value="Homeodomain-like_sf"/>
</dbReference>
<accession>A0A9D5HR37</accession>
<dbReference type="Proteomes" id="UP001085076">
    <property type="component" value="Miscellaneous, Linkage group lg01"/>
</dbReference>
<comment type="caution">
    <text evidence="3">The sequence shown here is derived from an EMBL/GenBank/DDBJ whole genome shotgun (WGS) entry which is preliminary data.</text>
</comment>
<gene>
    <name evidence="3" type="ORF">J5N97_004129</name>
</gene>
<keyword evidence="4" id="KW-1185">Reference proteome</keyword>
<dbReference type="GO" id="GO:0006351">
    <property type="term" value="P:DNA-templated transcription"/>
    <property type="evidence" value="ECO:0007669"/>
    <property type="project" value="InterPro"/>
</dbReference>
<feature type="region of interest" description="Disordered" evidence="1">
    <location>
        <begin position="110"/>
        <end position="153"/>
    </location>
</feature>